<evidence type="ECO:0000313" key="2">
    <source>
        <dbReference type="EMBL" id="EEH52398.1"/>
    </source>
</evidence>
<name>C1N625_MICPC</name>
<organism evidence="3">
    <name type="scientific">Micromonas pusilla (strain CCMP1545)</name>
    <name type="common">Picoplanktonic green alga</name>
    <dbReference type="NCBI Taxonomy" id="564608"/>
    <lineage>
        <taxon>Eukaryota</taxon>
        <taxon>Viridiplantae</taxon>
        <taxon>Chlorophyta</taxon>
        <taxon>Mamiellophyceae</taxon>
        <taxon>Mamiellales</taxon>
        <taxon>Mamiellaceae</taxon>
        <taxon>Micromonas</taxon>
    </lineage>
</organism>
<protein>
    <submittedName>
        <fullName evidence="2">Predicted protein</fullName>
    </submittedName>
</protein>
<dbReference type="RefSeq" id="XP_003063262.1">
    <property type="nucleotide sequence ID" value="XM_003063216.1"/>
</dbReference>
<sequence length="285" mass="30844">MAIAQVSLISAVKAAPTARVAKSAKARSAVVVAKAGKASKVEVAKKAAPVALSVGASSPDDSLARGRSRDVPLERAPRVAIAIASRSRPIARGIGVAPRDSYPTNFSRRIPEGVRSDRAAIAPRAPREPPPRAVRRLTVPFPSLPSPVRAPPFSSLRRARDGRGPGRGRAGRGRHPGPLLRLPRLLARVRRGHLHRAHQDQAHLSDARGRFDRITNTAVVAAREEAAEVRPRLKRRRDESRRVRGRGGSVWRWGLKIFLIDSIDSRLATFAARSAPSIATTRADY</sequence>
<dbReference type="AlphaFoldDB" id="C1N625"/>
<dbReference type="Proteomes" id="UP000001876">
    <property type="component" value="Unassembled WGS sequence"/>
</dbReference>
<gene>
    <name evidence="2" type="ORF">MICPUCDRAFT_63847</name>
</gene>
<dbReference type="KEGG" id="mpp:MICPUCDRAFT_63847"/>
<accession>C1N625</accession>
<keyword evidence="3" id="KW-1185">Reference proteome</keyword>
<feature type="region of interest" description="Disordered" evidence="1">
    <location>
        <begin position="116"/>
        <end position="179"/>
    </location>
</feature>
<dbReference type="GeneID" id="9688702"/>
<evidence type="ECO:0000256" key="1">
    <source>
        <dbReference type="SAM" id="MobiDB-lite"/>
    </source>
</evidence>
<evidence type="ECO:0000313" key="3">
    <source>
        <dbReference type="Proteomes" id="UP000001876"/>
    </source>
</evidence>
<proteinExistence type="predicted"/>
<dbReference type="EMBL" id="GG663748">
    <property type="protein sequence ID" value="EEH52398.1"/>
    <property type="molecule type" value="Genomic_DNA"/>
</dbReference>
<reference evidence="2 3" key="1">
    <citation type="journal article" date="2009" name="Science">
        <title>Green evolution and dynamic adaptations revealed by genomes of the marine picoeukaryotes Micromonas.</title>
        <authorList>
            <person name="Worden A.Z."/>
            <person name="Lee J.H."/>
            <person name="Mock T."/>
            <person name="Rouze P."/>
            <person name="Simmons M.P."/>
            <person name="Aerts A.L."/>
            <person name="Allen A.E."/>
            <person name="Cuvelier M.L."/>
            <person name="Derelle E."/>
            <person name="Everett M.V."/>
            <person name="Foulon E."/>
            <person name="Grimwood J."/>
            <person name="Gundlach H."/>
            <person name="Henrissat B."/>
            <person name="Napoli C."/>
            <person name="McDonald S.M."/>
            <person name="Parker M.S."/>
            <person name="Rombauts S."/>
            <person name="Salamov A."/>
            <person name="Von Dassow P."/>
            <person name="Badger J.H."/>
            <person name="Coutinho P.M."/>
            <person name="Demir E."/>
            <person name="Dubchak I."/>
            <person name="Gentemann C."/>
            <person name="Eikrem W."/>
            <person name="Gready J.E."/>
            <person name="John U."/>
            <person name="Lanier W."/>
            <person name="Lindquist E.A."/>
            <person name="Lucas S."/>
            <person name="Mayer K.F."/>
            <person name="Moreau H."/>
            <person name="Not F."/>
            <person name="Otillar R."/>
            <person name="Panaud O."/>
            <person name="Pangilinan J."/>
            <person name="Paulsen I."/>
            <person name="Piegu B."/>
            <person name="Poliakov A."/>
            <person name="Robbens S."/>
            <person name="Schmutz J."/>
            <person name="Toulza E."/>
            <person name="Wyss T."/>
            <person name="Zelensky A."/>
            <person name="Zhou K."/>
            <person name="Armbrust E.V."/>
            <person name="Bhattacharya D."/>
            <person name="Goodenough U.W."/>
            <person name="Van de Peer Y."/>
            <person name="Grigoriev I.V."/>
        </authorList>
    </citation>
    <scope>NUCLEOTIDE SEQUENCE [LARGE SCALE GENOMIC DNA]</scope>
    <source>
        <strain evidence="2 3">CCMP1545</strain>
    </source>
</reference>